<dbReference type="PANTHER" id="PTHR31001:SF49">
    <property type="entry name" value="ZN(II)2CYS6 TRANSCRIPTION FACTOR (EUROFUNG)"/>
    <property type="match status" value="1"/>
</dbReference>
<dbReference type="InterPro" id="IPR007219">
    <property type="entry name" value="XnlR_reg_dom"/>
</dbReference>
<feature type="compositionally biased region" description="Basic and acidic residues" evidence="5">
    <location>
        <begin position="562"/>
        <end position="579"/>
    </location>
</feature>
<evidence type="ECO:0000259" key="7">
    <source>
        <dbReference type="SMART" id="SM00906"/>
    </source>
</evidence>
<dbReference type="GO" id="GO:0005634">
    <property type="term" value="C:nucleus"/>
    <property type="evidence" value="ECO:0007669"/>
    <property type="project" value="UniProtKB-SubCell"/>
</dbReference>
<keyword evidence="8" id="KW-0034">Amyloid</keyword>
<dbReference type="SMART" id="SM00906">
    <property type="entry name" value="Fungal_trans"/>
    <property type="match status" value="1"/>
</dbReference>
<dbReference type="GO" id="GO:0006351">
    <property type="term" value="P:DNA-templated transcription"/>
    <property type="evidence" value="ECO:0007669"/>
    <property type="project" value="InterPro"/>
</dbReference>
<comment type="subcellular location">
    <subcellularLocation>
        <location evidence="1">Nucleus</location>
    </subcellularLocation>
</comment>
<dbReference type="InterPro" id="IPR045469">
    <property type="entry name" value="Nis1"/>
</dbReference>
<keyword evidence="3" id="KW-0804">Transcription</keyword>
<organism evidence="8 9">
    <name type="scientific">Talaromyces islandicus</name>
    <name type="common">Penicillium islandicum</name>
    <dbReference type="NCBI Taxonomy" id="28573"/>
    <lineage>
        <taxon>Eukaryota</taxon>
        <taxon>Fungi</taxon>
        <taxon>Dikarya</taxon>
        <taxon>Ascomycota</taxon>
        <taxon>Pezizomycotina</taxon>
        <taxon>Eurotiomycetes</taxon>
        <taxon>Eurotiomycetidae</taxon>
        <taxon>Eurotiales</taxon>
        <taxon>Trichocomaceae</taxon>
        <taxon>Talaromyces</taxon>
        <taxon>Talaromyces sect. Islandici</taxon>
    </lineage>
</organism>
<dbReference type="CDD" id="cd12148">
    <property type="entry name" value="fungal_TF_MHR"/>
    <property type="match status" value="1"/>
</dbReference>
<evidence type="ECO:0000313" key="9">
    <source>
        <dbReference type="Proteomes" id="UP000054383"/>
    </source>
</evidence>
<dbReference type="Proteomes" id="UP000054383">
    <property type="component" value="Unassembled WGS sequence"/>
</dbReference>
<dbReference type="Pfam" id="PF04082">
    <property type="entry name" value="Fungal_trans"/>
    <property type="match status" value="1"/>
</dbReference>
<dbReference type="Pfam" id="PF19271">
    <property type="entry name" value="Nis1"/>
    <property type="match status" value="1"/>
</dbReference>
<keyword evidence="8" id="KW-0640">Prion</keyword>
<dbReference type="GO" id="GO:0003677">
    <property type="term" value="F:DNA binding"/>
    <property type="evidence" value="ECO:0007669"/>
    <property type="project" value="InterPro"/>
</dbReference>
<dbReference type="OrthoDB" id="4934715at2759"/>
<keyword evidence="4" id="KW-0539">Nucleus</keyword>
<sequence>MMKSVFAFSLFATAALSQSANIGLPQNGAEWTAGSNQTVQVQRPDTLTGSNEIAVVIGISPCHDGKCTSPSASMGTVLYQGGFDPEFHNGVQPPYQNFTVEIPNEISGLAMLGVAHFSLVGASASPTMQYLNQTVTVAPSDGRMVGESEFAAGLEQRSRYLATLNIIIGDSLEYFQETHRPNVSLAEPRCVARAGATCSVPQPAKRQASIVVHPLQKSEAEMRPWTAMWLLHSPWPFIVLYIPSLHPFAEWEKGHPAFPNDARKSRPAREASVVIKDLVPDISQLPQSFGRIGLENTEMTYVEGSHWTAILDNIAELKGYFDDTDAPETAHTVDNHSMGQGPRFQHSGPALILGNFQRIDRSRIIATIPPRPRADRLVAKYFSSRNVNSLLIHGPTFLDEYHQFWESPQNTSTMWIGLLFAIMCLGASTEKLETPLSSSSASDILDMELLNTIQTYRVRTAQCLALADYTKCVPYTVEALSHYLSIEYLNTTDGQTGTWILMGIVVQIAVRMGYHRDGSHSPRLSPFQSEMRRRAWAVLFQIDSAAAGQYGLPRMINDLQADTKEPRDVNDDALSRDMPELPQARTDSEPSNIQFLVMKNRLMSTFNMIIDLTGSPRKAASYDEILKLDKILEEQFHTMPASLRMRPEGRRLYHEKWKYYALVNHIWLLATTILCADLDNSLGEIRSRSQYEGDLSNRTVRALKKSYYIWLESSDMSRDAQKAVEMLRVVLNKVPKSLPQTENLPPASVSGASNDSAFFSIDFSPVTYSQTQITNSPIIRSNLGDGLSFTTPRGSSEGINTLNQGMWDFSDWIGQSTMDDILTQSKGWPGLDLQ</sequence>
<evidence type="ECO:0000256" key="4">
    <source>
        <dbReference type="ARBA" id="ARBA00023242"/>
    </source>
</evidence>
<feature type="chain" id="PRO_5006711582" evidence="6">
    <location>
        <begin position="18"/>
        <end position="834"/>
    </location>
</feature>
<evidence type="ECO:0000256" key="3">
    <source>
        <dbReference type="ARBA" id="ARBA00023163"/>
    </source>
</evidence>
<feature type="region of interest" description="Disordered" evidence="5">
    <location>
        <begin position="562"/>
        <end position="586"/>
    </location>
</feature>
<dbReference type="InterPro" id="IPR050613">
    <property type="entry name" value="Sec_Metabolite_Reg"/>
</dbReference>
<reference evidence="8 9" key="1">
    <citation type="submission" date="2015-04" db="EMBL/GenBank/DDBJ databases">
        <authorList>
            <person name="Syromyatnikov M.Y."/>
            <person name="Popov V.N."/>
        </authorList>
    </citation>
    <scope>NUCLEOTIDE SEQUENCE [LARGE SCALE GENOMIC DNA]</scope>
    <source>
        <strain evidence="8">WF-38-12</strain>
    </source>
</reference>
<feature type="signal peptide" evidence="6">
    <location>
        <begin position="1"/>
        <end position="17"/>
    </location>
</feature>
<name>A0A0U1M621_TALIS</name>
<gene>
    <name evidence="8" type="ORF">PISL3812_08033</name>
</gene>
<dbReference type="PANTHER" id="PTHR31001">
    <property type="entry name" value="UNCHARACTERIZED TRANSCRIPTIONAL REGULATORY PROTEIN"/>
    <property type="match status" value="1"/>
</dbReference>
<proteinExistence type="predicted"/>
<dbReference type="GO" id="GO:0008270">
    <property type="term" value="F:zinc ion binding"/>
    <property type="evidence" value="ECO:0007669"/>
    <property type="project" value="InterPro"/>
</dbReference>
<feature type="domain" description="Xylanolytic transcriptional activator regulatory" evidence="7">
    <location>
        <begin position="498"/>
        <end position="572"/>
    </location>
</feature>
<dbReference type="EMBL" id="CVMT01000009">
    <property type="protein sequence ID" value="CRG90985.1"/>
    <property type="molecule type" value="Genomic_DNA"/>
</dbReference>
<evidence type="ECO:0000256" key="1">
    <source>
        <dbReference type="ARBA" id="ARBA00004123"/>
    </source>
</evidence>
<evidence type="ECO:0000256" key="2">
    <source>
        <dbReference type="ARBA" id="ARBA00023015"/>
    </source>
</evidence>
<keyword evidence="9" id="KW-1185">Reference proteome</keyword>
<evidence type="ECO:0000256" key="6">
    <source>
        <dbReference type="SAM" id="SignalP"/>
    </source>
</evidence>
<keyword evidence="6" id="KW-0732">Signal</keyword>
<evidence type="ECO:0000313" key="8">
    <source>
        <dbReference type="EMBL" id="CRG90985.1"/>
    </source>
</evidence>
<evidence type="ECO:0000256" key="5">
    <source>
        <dbReference type="SAM" id="MobiDB-lite"/>
    </source>
</evidence>
<protein>
    <submittedName>
        <fullName evidence="8">[NU+] prion formation protein 1</fullName>
    </submittedName>
</protein>
<accession>A0A0U1M621</accession>
<dbReference type="AlphaFoldDB" id="A0A0U1M621"/>
<keyword evidence="2" id="KW-0805">Transcription regulation</keyword>